<sequence length="1557" mass="175978">MSDLSSFMPNANFIESMVDNGKSLSKGEPNSTIKCSKNNHWLALSYCYKDHDHTPAAKAPYRVLVDGNEVASGTLDDKGNAREENIPPGKVEVIYGEDPDEAEAEKLRTEFVAALDGIIKEQEAKKLYMDEALDKEAWWKQGLIYTGAAFEGVGDSITGIWDMATFAADVLRKAQMEYFDILNAIATGDIDKLERKLNTARDEGNEVLADAVEIKELLIAILDDSETLGYLRDFPGRYWEALPAVDKTRMASGAIFDIVVGIVLAAVSGGAGGVAMATNIASKLGSYGKKAISTLQKLAKALKKIKQRKKYHGVTKAKNDHIVENNPKSGTTKKTGQLDNDKVCPTDSKVCKGGDPISLVTGEELLTQQDFVIDTPLPLEWHRTYRTGHIRNTGLGHGWTYPLSEYLSFSEWEISLFNHEGRVISLPVIREPGQYSENTAEQLTLTWETEDVYRLSAPDQPDKLFKKSNQTARLYRLEDAANNVWQCHYENGYLTSLKSNWGRTVTCQYQGRLLTQLEELRYDAEGKISHRHTLVRYEYNQADELIAVVDQAGNKEQFAYKNHVITRRILKTGFSFYFEWDQYNINGRCIHQWGDNGIYDYRFSWDDENKITTCTDSNGCVRTIYYNERGLVDKEIDPEGGETLYQYDEHGRKISSTDPNGAVTEYQYNEQGLLVCVMDAEGNQHQLKYDEAGRVTAVTDPIGNSWHREYNRSGLLTKRVDPEGNETQIEYTEQGLPSKITNALGQVRLLLWDSHGELIAEKDHAGNSQKYAYNPQGQIVASQDHNKAVTQYEYNALGLVSKISQPDGQVQQFEYNEAGQLTRYVDGTGRVTQYQYDGLSQVRKRIDPAGQALEYFYDKERNLIGLKNEKAEIYRLAYDKNEQLIAEVGFDGREQHYQYDSAGHLISSIDGPLTASKTPTSQNTEQATQQQSQTGLITQFTRNKLGQLISKVTADGETTRFQYDGCGRLIAAQNPHRELAFEYNSQGHLTLEKQDNIELKHRCDALGNRVETILPNGQKLEFKYNHQQLYTEIALDGSPISQLKRDQAGREIARLQGDILSEFQYDPIGRLQKHRVLSKGQQQPLIQRQYGYDQSGNLNLISDLKKGTTRFYYDALDRLTQVQGFINEQFAFDPASNLLAKKDSSEPELPTLTSQQQATGNRLAFFGDRHFEYDSRGNLVKEKRGREGRLVTDYIYNAQNQLVKVKNPKGEFEYKYDALGRRISKTTPQGEVQFYWNGDVLLSEVRPKQQKLYIYEPDSFKPLAQIINGKTFYYHLDHLGTPQEMTSIQGELVWSGRYKAYGALALKEEALVENNLRFQGQYHDEETGLHYNRFRYYNPYIGQFITQDPIGLLGGINNYQYAPNPLGWIDPIGLVCKERFERYKELRAQGHTAPEAAKLSKAKRVDDPDVSPKVKVGQFDEAIAFGLQGKNSKGDPLPKKQAIDAKFEAEVAQSLRDDLVSFRREVPHPMEPRPAGEIDIETPNHIIEATKGRSSKANQVKERLTSPIVNPSNKPVIVVAPKMTNKQKIQNTLDAGAETVVHSIDELHEYLAKKGGP</sequence>
<evidence type="ECO:0000256" key="3">
    <source>
        <dbReference type="SAM" id="MobiDB-lite"/>
    </source>
</evidence>
<evidence type="ECO:0000259" key="4">
    <source>
        <dbReference type="Pfam" id="PF20148"/>
    </source>
</evidence>
<dbReference type="InterPro" id="IPR050708">
    <property type="entry name" value="T6SS_VgrG/RHS"/>
</dbReference>
<keyword evidence="2" id="KW-0175">Coiled coil</keyword>
<evidence type="ECO:0000313" key="7">
    <source>
        <dbReference type="Proteomes" id="UP000569732"/>
    </source>
</evidence>
<comment type="caution">
    <text evidence="6">The sequence shown here is derived from an EMBL/GenBank/DDBJ whole genome shotgun (WGS) entry which is preliminary data.</text>
</comment>
<dbReference type="SUPFAM" id="SSF63829">
    <property type="entry name" value="Calcium-dependent phosphotriesterase"/>
    <property type="match status" value="1"/>
</dbReference>
<keyword evidence="1" id="KW-0677">Repeat</keyword>
<dbReference type="PANTHER" id="PTHR32305">
    <property type="match status" value="1"/>
</dbReference>
<dbReference type="NCBIfam" id="TIGR01643">
    <property type="entry name" value="YD_repeat_2x"/>
    <property type="match status" value="9"/>
</dbReference>
<evidence type="ECO:0000259" key="5">
    <source>
        <dbReference type="Pfam" id="PF25023"/>
    </source>
</evidence>
<name>A0A853I430_9GAMM</name>
<feature type="domain" description="Teneurin-like YD-shell" evidence="5">
    <location>
        <begin position="752"/>
        <end position="886"/>
    </location>
</feature>
<gene>
    <name evidence="6" type="ORF">H0A36_21925</name>
</gene>
<feature type="region of interest" description="Disordered" evidence="3">
    <location>
        <begin position="910"/>
        <end position="934"/>
    </location>
</feature>
<dbReference type="InterPro" id="IPR031325">
    <property type="entry name" value="RHS_repeat"/>
</dbReference>
<feature type="compositionally biased region" description="Low complexity" evidence="3">
    <location>
        <begin position="920"/>
        <end position="934"/>
    </location>
</feature>
<dbReference type="EMBL" id="JACCKB010000047">
    <property type="protein sequence ID" value="NYZ68680.1"/>
    <property type="molecule type" value="Genomic_DNA"/>
</dbReference>
<protein>
    <submittedName>
        <fullName evidence="6">RHS repeat protein</fullName>
    </submittedName>
</protein>
<dbReference type="NCBIfam" id="TIGR03696">
    <property type="entry name" value="Rhs_assc_core"/>
    <property type="match status" value="1"/>
</dbReference>
<evidence type="ECO:0000313" key="6">
    <source>
        <dbReference type="EMBL" id="NYZ68680.1"/>
    </source>
</evidence>
<dbReference type="Pfam" id="PF05593">
    <property type="entry name" value="RHS_repeat"/>
    <property type="match status" value="3"/>
</dbReference>
<dbReference type="PRINTS" id="PR00394">
    <property type="entry name" value="RHSPROTEIN"/>
</dbReference>
<evidence type="ECO:0000256" key="2">
    <source>
        <dbReference type="SAM" id="Coils"/>
    </source>
</evidence>
<accession>A0A853I430</accession>
<dbReference type="Pfam" id="PF20148">
    <property type="entry name" value="DUF6531"/>
    <property type="match status" value="1"/>
</dbReference>
<keyword evidence="7" id="KW-1185">Reference proteome</keyword>
<dbReference type="Proteomes" id="UP000569732">
    <property type="component" value="Unassembled WGS sequence"/>
</dbReference>
<dbReference type="Gene3D" id="3.90.930.1">
    <property type="match status" value="1"/>
</dbReference>
<dbReference type="RefSeq" id="WP_180570682.1">
    <property type="nucleotide sequence ID" value="NZ_JACCKB010000047.1"/>
</dbReference>
<organism evidence="6 7">
    <name type="scientific">Spartinivicinus marinus</name>
    <dbReference type="NCBI Taxonomy" id="2994442"/>
    <lineage>
        <taxon>Bacteria</taxon>
        <taxon>Pseudomonadati</taxon>
        <taxon>Pseudomonadota</taxon>
        <taxon>Gammaproteobacteria</taxon>
        <taxon>Oceanospirillales</taxon>
        <taxon>Zooshikellaceae</taxon>
        <taxon>Spartinivicinus</taxon>
    </lineage>
</organism>
<dbReference type="PANTHER" id="PTHR32305:SF15">
    <property type="entry name" value="PROTEIN RHSA-RELATED"/>
    <property type="match status" value="1"/>
</dbReference>
<feature type="coiled-coil region" evidence="2">
    <location>
        <begin position="183"/>
        <end position="210"/>
    </location>
</feature>
<dbReference type="Pfam" id="PF25023">
    <property type="entry name" value="TEN_YD-shell"/>
    <property type="match status" value="2"/>
</dbReference>
<dbReference type="InterPro" id="IPR006530">
    <property type="entry name" value="YD"/>
</dbReference>
<dbReference type="InterPro" id="IPR022385">
    <property type="entry name" value="Rhs_assc_core"/>
</dbReference>
<dbReference type="InterPro" id="IPR045351">
    <property type="entry name" value="DUF6531"/>
</dbReference>
<dbReference type="Gene3D" id="2.180.10.10">
    <property type="entry name" value="RHS repeat-associated core"/>
    <property type="match status" value="3"/>
</dbReference>
<feature type="domain" description="Teneurin-like YD-shell" evidence="5">
    <location>
        <begin position="1057"/>
        <end position="1348"/>
    </location>
</feature>
<reference evidence="6 7" key="1">
    <citation type="submission" date="2020-07" db="EMBL/GenBank/DDBJ databases">
        <title>Endozoicomonas sp. nov., isolated from sediment.</title>
        <authorList>
            <person name="Gu T."/>
        </authorList>
    </citation>
    <scope>NUCLEOTIDE SEQUENCE [LARGE SCALE GENOMIC DNA]</scope>
    <source>
        <strain evidence="6 7">SM1973</strain>
    </source>
</reference>
<feature type="domain" description="DUF6531" evidence="4">
    <location>
        <begin position="354"/>
        <end position="425"/>
    </location>
</feature>
<dbReference type="InterPro" id="IPR056823">
    <property type="entry name" value="TEN-like_YD-shell"/>
</dbReference>
<proteinExistence type="predicted"/>
<evidence type="ECO:0000256" key="1">
    <source>
        <dbReference type="ARBA" id="ARBA00022737"/>
    </source>
</evidence>